<evidence type="ECO:0000256" key="2">
    <source>
        <dbReference type="RuleBase" id="RU363034"/>
    </source>
</evidence>
<evidence type="ECO:0000313" key="5">
    <source>
        <dbReference type="EnsemblMetazoa" id="XP_028129945.1"/>
    </source>
</evidence>
<dbReference type="RefSeq" id="XP_028129945.1">
    <property type="nucleotide sequence ID" value="XM_028274144.1"/>
</dbReference>
<dbReference type="InterPro" id="IPR001314">
    <property type="entry name" value="Peptidase_S1A"/>
</dbReference>
<dbReference type="FunFam" id="2.40.10.10:FF:000068">
    <property type="entry name" value="transmembrane protease serine 2"/>
    <property type="match status" value="1"/>
</dbReference>
<dbReference type="PRINTS" id="PR00722">
    <property type="entry name" value="CHYMOTRYPSIN"/>
</dbReference>
<dbReference type="PROSITE" id="PS50240">
    <property type="entry name" value="TRYPSIN_DOM"/>
    <property type="match status" value="1"/>
</dbReference>
<dbReference type="Pfam" id="PF00089">
    <property type="entry name" value="Trypsin"/>
    <property type="match status" value="1"/>
</dbReference>
<dbReference type="InterPro" id="IPR033116">
    <property type="entry name" value="TRYPSIN_SER"/>
</dbReference>
<dbReference type="InterPro" id="IPR001254">
    <property type="entry name" value="Trypsin_dom"/>
</dbReference>
<dbReference type="InterPro" id="IPR043504">
    <property type="entry name" value="Peptidase_S1_PA_chymotrypsin"/>
</dbReference>
<feature type="chain" id="PRO_5028155068" evidence="3">
    <location>
        <begin position="21"/>
        <end position="264"/>
    </location>
</feature>
<feature type="signal peptide" evidence="3">
    <location>
        <begin position="1"/>
        <end position="20"/>
    </location>
</feature>
<dbReference type="FunCoup" id="A0A6P7F8Z8">
    <property type="interactions" value="73"/>
</dbReference>
<evidence type="ECO:0000256" key="1">
    <source>
        <dbReference type="ARBA" id="ARBA00023157"/>
    </source>
</evidence>
<dbReference type="AlphaFoldDB" id="A0A6P7F8Z8"/>
<feature type="domain" description="Peptidase S1" evidence="4">
    <location>
        <begin position="26"/>
        <end position="262"/>
    </location>
</feature>
<dbReference type="PANTHER" id="PTHR24252">
    <property type="entry name" value="ACROSIN-RELATED"/>
    <property type="match status" value="1"/>
</dbReference>
<protein>
    <submittedName>
        <fullName evidence="7">Trypsin-1-like</fullName>
    </submittedName>
</protein>
<sequence length="264" mass="28893">MKTALLSVLTLAVCTIDSSSLKSYRIFGGQNAKEGQFPYQLSLQGPHLENLNPNQHYCGASILSHNWIVTAGHCCLDNVTATRIIAGIINAAGEDSEYKQERSIAEVYVHEDFIGGANPHDICLIKINKPWVYNDRVQPIALPVQDLNIIGEVVASGWGESAPDYFPDMLQWQKSEMPDEETCVNLCDKIEANPYDSLANVCTANPEADHGVCHGDSGSPLVLDKQLVGIGSWVFGPCGRKGAPSVFTRVSHYVAWIKQHVTEL</sequence>
<dbReference type="PROSITE" id="PS00135">
    <property type="entry name" value="TRYPSIN_SER"/>
    <property type="match status" value="1"/>
</dbReference>
<dbReference type="Gene3D" id="2.40.10.10">
    <property type="entry name" value="Trypsin-like serine proteases"/>
    <property type="match status" value="1"/>
</dbReference>
<dbReference type="EnsemblMetazoa" id="XM_028274144.2">
    <property type="protein sequence ID" value="XP_028129945.1"/>
    <property type="gene ID" value="LOC114325984"/>
</dbReference>
<proteinExistence type="predicted"/>
<evidence type="ECO:0000259" key="4">
    <source>
        <dbReference type="PROSITE" id="PS50240"/>
    </source>
</evidence>
<keyword evidence="3" id="KW-0732">Signal</keyword>
<dbReference type="OrthoDB" id="10061449at2759"/>
<name>A0A6P7F8Z8_DIAVI</name>
<dbReference type="GeneID" id="114325984"/>
<dbReference type="InterPro" id="IPR018114">
    <property type="entry name" value="TRYPSIN_HIS"/>
</dbReference>
<organism evidence="7">
    <name type="scientific">Diabrotica virgifera virgifera</name>
    <name type="common">western corn rootworm</name>
    <dbReference type="NCBI Taxonomy" id="50390"/>
    <lineage>
        <taxon>Eukaryota</taxon>
        <taxon>Metazoa</taxon>
        <taxon>Ecdysozoa</taxon>
        <taxon>Arthropoda</taxon>
        <taxon>Hexapoda</taxon>
        <taxon>Insecta</taxon>
        <taxon>Pterygota</taxon>
        <taxon>Neoptera</taxon>
        <taxon>Endopterygota</taxon>
        <taxon>Coleoptera</taxon>
        <taxon>Polyphaga</taxon>
        <taxon>Cucujiformia</taxon>
        <taxon>Chrysomeloidea</taxon>
        <taxon>Chrysomelidae</taxon>
        <taxon>Galerucinae</taxon>
        <taxon>Diabroticina</taxon>
        <taxon>Diabroticites</taxon>
        <taxon>Diabrotica</taxon>
    </lineage>
</organism>
<dbReference type="SMART" id="SM00020">
    <property type="entry name" value="Tryp_SPc"/>
    <property type="match status" value="1"/>
</dbReference>
<dbReference type="PROSITE" id="PS00134">
    <property type="entry name" value="TRYPSIN_HIS"/>
    <property type="match status" value="1"/>
</dbReference>
<dbReference type="KEGG" id="dvv:114325984"/>
<evidence type="ECO:0000256" key="3">
    <source>
        <dbReference type="SAM" id="SignalP"/>
    </source>
</evidence>
<dbReference type="GO" id="GO:0004252">
    <property type="term" value="F:serine-type endopeptidase activity"/>
    <property type="evidence" value="ECO:0007669"/>
    <property type="project" value="InterPro"/>
</dbReference>
<evidence type="ECO:0000313" key="7">
    <source>
        <dbReference type="RefSeq" id="XP_028129945.1"/>
    </source>
</evidence>
<dbReference type="InterPro" id="IPR009003">
    <property type="entry name" value="Peptidase_S1_PA"/>
</dbReference>
<dbReference type="SUPFAM" id="SSF50494">
    <property type="entry name" value="Trypsin-like serine proteases"/>
    <property type="match status" value="1"/>
</dbReference>
<reference evidence="7" key="1">
    <citation type="submission" date="2025-04" db="UniProtKB">
        <authorList>
            <consortium name="RefSeq"/>
        </authorList>
    </citation>
    <scope>IDENTIFICATION</scope>
    <source>
        <tissue evidence="7">Whole insect</tissue>
    </source>
</reference>
<keyword evidence="2" id="KW-0720">Serine protease</keyword>
<gene>
    <name evidence="7" type="primary">LOC114325984</name>
</gene>
<dbReference type="GO" id="GO:0006508">
    <property type="term" value="P:proteolysis"/>
    <property type="evidence" value="ECO:0007669"/>
    <property type="project" value="UniProtKB-KW"/>
</dbReference>
<dbReference type="CDD" id="cd00190">
    <property type="entry name" value="Tryp_SPc"/>
    <property type="match status" value="1"/>
</dbReference>
<evidence type="ECO:0000313" key="6">
    <source>
        <dbReference type="Proteomes" id="UP001652700"/>
    </source>
</evidence>
<keyword evidence="2" id="KW-0645">Protease</keyword>
<dbReference type="PANTHER" id="PTHR24252:SF7">
    <property type="entry name" value="HYALIN"/>
    <property type="match status" value="1"/>
</dbReference>
<dbReference type="InParanoid" id="A0A6P7F8Z8"/>
<accession>A0A6P7F8Z8</accession>
<dbReference type="Proteomes" id="UP001652700">
    <property type="component" value="Unplaced"/>
</dbReference>
<keyword evidence="2" id="KW-0378">Hydrolase</keyword>
<keyword evidence="6" id="KW-1185">Reference proteome</keyword>
<reference evidence="5" key="2">
    <citation type="submission" date="2025-05" db="UniProtKB">
        <authorList>
            <consortium name="EnsemblMetazoa"/>
        </authorList>
    </citation>
    <scope>IDENTIFICATION</scope>
</reference>
<keyword evidence="1" id="KW-1015">Disulfide bond</keyword>